<dbReference type="CDD" id="cd00070">
    <property type="entry name" value="GLECT"/>
    <property type="match status" value="1"/>
</dbReference>
<evidence type="ECO:0000256" key="2">
    <source>
        <dbReference type="RuleBase" id="RU102079"/>
    </source>
</evidence>
<comment type="caution">
    <text evidence="4">The sequence shown here is derived from an EMBL/GenBank/DDBJ whole genome shotgun (WGS) entry which is preliminary data.</text>
</comment>
<dbReference type="GO" id="GO:0030246">
    <property type="term" value="F:carbohydrate binding"/>
    <property type="evidence" value="ECO:0007669"/>
    <property type="project" value="UniProtKB-UniRule"/>
</dbReference>
<organism evidence="4 5">
    <name type="scientific">Polypedilum vanderplanki</name>
    <name type="common">Sleeping chironomid midge</name>
    <dbReference type="NCBI Taxonomy" id="319348"/>
    <lineage>
        <taxon>Eukaryota</taxon>
        <taxon>Metazoa</taxon>
        <taxon>Ecdysozoa</taxon>
        <taxon>Arthropoda</taxon>
        <taxon>Hexapoda</taxon>
        <taxon>Insecta</taxon>
        <taxon>Pterygota</taxon>
        <taxon>Neoptera</taxon>
        <taxon>Endopterygota</taxon>
        <taxon>Diptera</taxon>
        <taxon>Nematocera</taxon>
        <taxon>Chironomoidea</taxon>
        <taxon>Chironomidae</taxon>
        <taxon>Chironominae</taxon>
        <taxon>Polypedilum</taxon>
        <taxon>Polypedilum</taxon>
    </lineage>
</organism>
<evidence type="ECO:0000259" key="3">
    <source>
        <dbReference type="PROSITE" id="PS51304"/>
    </source>
</evidence>
<keyword evidence="5" id="KW-1185">Reference proteome</keyword>
<dbReference type="Proteomes" id="UP001107558">
    <property type="component" value="Chromosome 1"/>
</dbReference>
<proteinExistence type="predicted"/>
<feature type="domain" description="Galectin" evidence="3">
    <location>
        <begin position="1"/>
        <end position="91"/>
    </location>
</feature>
<dbReference type="InterPro" id="IPR044156">
    <property type="entry name" value="Galectin-like"/>
</dbReference>
<evidence type="ECO:0000313" key="5">
    <source>
        <dbReference type="Proteomes" id="UP001107558"/>
    </source>
</evidence>
<dbReference type="PROSITE" id="PS51304">
    <property type="entry name" value="GALECTIN"/>
    <property type="match status" value="1"/>
</dbReference>
<dbReference type="InterPro" id="IPR001079">
    <property type="entry name" value="Galectin_CRD"/>
</dbReference>
<dbReference type="AlphaFoldDB" id="A0A9J6CIF7"/>
<sequence>MLHISIRLEEKSMVRNTLQNKKWQAEERHGVFNFNCNEPFEITILVEFKEYKIAVNRIHNCEFAHRLPLHLVQYMNVKCHGEVVIENIFLEQQQQIMATSILPVNQYPAIGVVATTTHAYNPYANRINAHIPTAPPIYPTCQPNQHPYNFQHQPNQQPYNYQPQLQSIHQPYNYQQ</sequence>
<dbReference type="OrthoDB" id="6251307at2759"/>
<dbReference type="Gene3D" id="2.60.120.200">
    <property type="match status" value="1"/>
</dbReference>
<protein>
    <recommendedName>
        <fullName evidence="2">Galectin</fullName>
    </recommendedName>
</protein>
<keyword evidence="1 2" id="KW-0430">Lectin</keyword>
<accession>A0A9J6CIF7</accession>
<dbReference type="EMBL" id="JADBJN010000001">
    <property type="protein sequence ID" value="KAG5681664.1"/>
    <property type="molecule type" value="Genomic_DNA"/>
</dbReference>
<dbReference type="PANTHER" id="PTHR11346:SF176">
    <property type="entry name" value="32 KDA BETA-GALACTOSIDE-BINDING LECTIN LEC-3"/>
    <property type="match status" value="1"/>
</dbReference>
<evidence type="ECO:0000313" key="4">
    <source>
        <dbReference type="EMBL" id="KAG5681664.1"/>
    </source>
</evidence>
<dbReference type="PANTHER" id="PTHR11346">
    <property type="entry name" value="GALECTIN"/>
    <property type="match status" value="1"/>
</dbReference>
<dbReference type="GO" id="GO:0016936">
    <property type="term" value="F:galactoside binding"/>
    <property type="evidence" value="ECO:0007669"/>
    <property type="project" value="TreeGrafter"/>
</dbReference>
<dbReference type="Pfam" id="PF00337">
    <property type="entry name" value="Gal-bind_lectin"/>
    <property type="match status" value="1"/>
</dbReference>
<evidence type="ECO:0000256" key="1">
    <source>
        <dbReference type="ARBA" id="ARBA00022734"/>
    </source>
</evidence>
<gene>
    <name evidence="4" type="ORF">PVAND_011078</name>
</gene>
<dbReference type="InterPro" id="IPR013320">
    <property type="entry name" value="ConA-like_dom_sf"/>
</dbReference>
<dbReference type="SMART" id="SM00908">
    <property type="entry name" value="Gal-bind_lectin"/>
    <property type="match status" value="1"/>
</dbReference>
<reference evidence="4" key="1">
    <citation type="submission" date="2021-03" db="EMBL/GenBank/DDBJ databases">
        <title>Chromosome level genome of the anhydrobiotic midge Polypedilum vanderplanki.</title>
        <authorList>
            <person name="Yoshida Y."/>
            <person name="Kikawada T."/>
            <person name="Gusev O."/>
        </authorList>
    </citation>
    <scope>NUCLEOTIDE SEQUENCE</scope>
    <source>
        <strain evidence="4">NIAS01</strain>
        <tissue evidence="4">Whole body or cell culture</tissue>
    </source>
</reference>
<dbReference type="SMART" id="SM00276">
    <property type="entry name" value="GLECT"/>
    <property type="match status" value="1"/>
</dbReference>
<dbReference type="SUPFAM" id="SSF49899">
    <property type="entry name" value="Concanavalin A-like lectins/glucanases"/>
    <property type="match status" value="1"/>
</dbReference>
<name>A0A9J6CIF7_POLVA</name>